<feature type="region of interest" description="Disordered" evidence="1">
    <location>
        <begin position="50"/>
        <end position="75"/>
    </location>
</feature>
<name>A0A2X0II52_9ACTN</name>
<evidence type="ECO:0000313" key="4">
    <source>
        <dbReference type="Proteomes" id="UP000248889"/>
    </source>
</evidence>
<dbReference type="OrthoDB" id="40820at2"/>
<protein>
    <recommendedName>
        <fullName evidence="2">DUF1254 domain-containing protein</fullName>
    </recommendedName>
</protein>
<evidence type="ECO:0000256" key="1">
    <source>
        <dbReference type="SAM" id="MobiDB-lite"/>
    </source>
</evidence>
<organism evidence="3 4">
    <name type="scientific">Streptacidiphilus pinicola</name>
    <dbReference type="NCBI Taxonomy" id="2219663"/>
    <lineage>
        <taxon>Bacteria</taxon>
        <taxon>Bacillati</taxon>
        <taxon>Actinomycetota</taxon>
        <taxon>Actinomycetes</taxon>
        <taxon>Kitasatosporales</taxon>
        <taxon>Streptomycetaceae</taxon>
        <taxon>Streptacidiphilus</taxon>
    </lineage>
</organism>
<evidence type="ECO:0000313" key="3">
    <source>
        <dbReference type="EMBL" id="RAG84792.1"/>
    </source>
</evidence>
<keyword evidence="4" id="KW-1185">Reference proteome</keyword>
<gene>
    <name evidence="3" type="ORF">DN069_15255</name>
</gene>
<dbReference type="Pfam" id="PF06863">
    <property type="entry name" value="DUF1254"/>
    <property type="match status" value="1"/>
</dbReference>
<reference evidence="3 4" key="1">
    <citation type="submission" date="2018-06" db="EMBL/GenBank/DDBJ databases">
        <title>Streptacidiphilus pinicola sp. nov., isolated from pine grove soil.</title>
        <authorList>
            <person name="Roh S.G."/>
            <person name="Park S."/>
            <person name="Kim M.-K."/>
            <person name="Yun B.-R."/>
            <person name="Park J."/>
            <person name="Kim M.J."/>
            <person name="Kim Y.S."/>
            <person name="Kim S.B."/>
        </authorList>
    </citation>
    <scope>NUCLEOTIDE SEQUENCE [LARGE SCALE GENOMIC DNA]</scope>
    <source>
        <strain evidence="3 4">MMS16-CNU450</strain>
    </source>
</reference>
<feature type="domain" description="DUF1254" evidence="2">
    <location>
        <begin position="150"/>
        <end position="233"/>
    </location>
</feature>
<accession>A0A2X0II52</accession>
<dbReference type="Gene3D" id="2.60.40.1610">
    <property type="entry name" value="Domain of unknown function DUF1254"/>
    <property type="match status" value="1"/>
</dbReference>
<proteinExistence type="predicted"/>
<dbReference type="SUPFAM" id="SSF160935">
    <property type="entry name" value="VPA0735-like"/>
    <property type="match status" value="1"/>
</dbReference>
<sequence length="388" mass="41450">MALSARGPGRARAPEARIGGASRPLVCCNFRAGSCPTQVAPARRRRGLVEPRAPWRAATSPRAARPGSASGEGAAPSFQVRVCGAVEERGAMAFPPVEEIRRTAAEGWIWGYALLQNYHVLYDQVIDGDARFGAFQFGEAPAGPKGPPSAWAWLDLRAEPWVLSVPSTERPYVIAVHDLDTSYVGFVGSRTTGGQAGHHLISAPGWQGRVPDGIADVQRADTSLVGLTGRTAPVEAGTETVFAAFRGGFGLRPLSDYLGRGRPDAAPEPTWPVWREEYLDTIEFFAVLDFLLAFCPVLPMEAVLRERLAAIGIGVKPGEFEPGDLPAGAELAIEHGIADGRERLAQARAAHRPEAALVGTREELGTDHLTRALGASLGLHTLPGYAWF</sequence>
<dbReference type="AlphaFoldDB" id="A0A2X0II52"/>
<dbReference type="EMBL" id="QKYN01000059">
    <property type="protein sequence ID" value="RAG84792.1"/>
    <property type="molecule type" value="Genomic_DNA"/>
</dbReference>
<evidence type="ECO:0000259" key="2">
    <source>
        <dbReference type="Pfam" id="PF06863"/>
    </source>
</evidence>
<dbReference type="PANTHER" id="PTHR36509:SF2">
    <property type="entry name" value="BLL3101 PROTEIN"/>
    <property type="match status" value="1"/>
</dbReference>
<dbReference type="Proteomes" id="UP000248889">
    <property type="component" value="Unassembled WGS sequence"/>
</dbReference>
<dbReference type="InterPro" id="IPR010679">
    <property type="entry name" value="DUF1254"/>
</dbReference>
<comment type="caution">
    <text evidence="3">The sequence shown here is derived from an EMBL/GenBank/DDBJ whole genome shotgun (WGS) entry which is preliminary data.</text>
</comment>
<dbReference type="InterPro" id="IPR037050">
    <property type="entry name" value="DUF1254_sf"/>
</dbReference>
<dbReference type="PANTHER" id="PTHR36509">
    <property type="entry name" value="BLL3101 PROTEIN"/>
    <property type="match status" value="1"/>
</dbReference>